<keyword evidence="1" id="KW-0472">Membrane</keyword>
<gene>
    <name evidence="2" type="ORF">BDV40DRAFT_274515</name>
</gene>
<keyword evidence="1" id="KW-1133">Transmembrane helix</keyword>
<dbReference type="AlphaFoldDB" id="A0A5N6UKI1"/>
<dbReference type="EMBL" id="ML738683">
    <property type="protein sequence ID" value="KAE8158980.1"/>
    <property type="molecule type" value="Genomic_DNA"/>
</dbReference>
<proteinExistence type="predicted"/>
<accession>A0A5N6UKI1</accession>
<keyword evidence="3" id="KW-1185">Reference proteome</keyword>
<reference evidence="2 3" key="1">
    <citation type="submission" date="2019-04" db="EMBL/GenBank/DDBJ databases">
        <title>Friends and foes A comparative genomics study of 23 Aspergillus species from section Flavi.</title>
        <authorList>
            <consortium name="DOE Joint Genome Institute"/>
            <person name="Kjaerbolling I."/>
            <person name="Vesth T."/>
            <person name="Frisvad J.C."/>
            <person name="Nybo J.L."/>
            <person name="Theobald S."/>
            <person name="Kildgaard S."/>
            <person name="Isbrandt T."/>
            <person name="Kuo A."/>
            <person name="Sato A."/>
            <person name="Lyhne E.K."/>
            <person name="Kogle M.E."/>
            <person name="Wiebenga A."/>
            <person name="Kun R.S."/>
            <person name="Lubbers R.J."/>
            <person name="Makela M.R."/>
            <person name="Barry K."/>
            <person name="Chovatia M."/>
            <person name="Clum A."/>
            <person name="Daum C."/>
            <person name="Haridas S."/>
            <person name="He G."/>
            <person name="LaButti K."/>
            <person name="Lipzen A."/>
            <person name="Mondo S."/>
            <person name="Riley R."/>
            <person name="Salamov A."/>
            <person name="Simmons B.A."/>
            <person name="Magnuson J.K."/>
            <person name="Henrissat B."/>
            <person name="Mortensen U.H."/>
            <person name="Larsen T.O."/>
            <person name="Devries R.P."/>
            <person name="Grigoriev I.V."/>
            <person name="Machida M."/>
            <person name="Baker S.E."/>
            <person name="Andersen M.R."/>
        </authorList>
    </citation>
    <scope>NUCLEOTIDE SEQUENCE [LARGE SCALE GENOMIC DNA]</scope>
    <source>
        <strain evidence="2 3">CBS 117626</strain>
    </source>
</reference>
<organism evidence="2 3">
    <name type="scientific">Aspergillus tamarii</name>
    <dbReference type="NCBI Taxonomy" id="41984"/>
    <lineage>
        <taxon>Eukaryota</taxon>
        <taxon>Fungi</taxon>
        <taxon>Dikarya</taxon>
        <taxon>Ascomycota</taxon>
        <taxon>Pezizomycotina</taxon>
        <taxon>Eurotiomycetes</taxon>
        <taxon>Eurotiomycetidae</taxon>
        <taxon>Eurotiales</taxon>
        <taxon>Aspergillaceae</taxon>
        <taxon>Aspergillus</taxon>
        <taxon>Aspergillus subgen. Circumdati</taxon>
    </lineage>
</organism>
<evidence type="ECO:0000313" key="2">
    <source>
        <dbReference type="EMBL" id="KAE8158980.1"/>
    </source>
</evidence>
<feature type="transmembrane region" description="Helical" evidence="1">
    <location>
        <begin position="26"/>
        <end position="47"/>
    </location>
</feature>
<sequence>MHTSFLVLSIFPFIFTFPISFLKKFFFTTIAGSGVDTWIIFFVSAICEKRESPGISFRLGPWFFWKLFVWSSYRLLNLGLSETKTEQ</sequence>
<evidence type="ECO:0000256" key="1">
    <source>
        <dbReference type="SAM" id="Phobius"/>
    </source>
</evidence>
<evidence type="ECO:0000313" key="3">
    <source>
        <dbReference type="Proteomes" id="UP000326950"/>
    </source>
</evidence>
<name>A0A5N6UKI1_ASPTM</name>
<protein>
    <submittedName>
        <fullName evidence="2">Uncharacterized protein</fullName>
    </submittedName>
</protein>
<dbReference type="Proteomes" id="UP000326950">
    <property type="component" value="Unassembled WGS sequence"/>
</dbReference>
<keyword evidence="1" id="KW-0812">Transmembrane</keyword>